<evidence type="ECO:0000313" key="2">
    <source>
        <dbReference type="EMBL" id="MEC5386792.1"/>
    </source>
</evidence>
<proteinExistence type="predicted"/>
<protein>
    <submittedName>
        <fullName evidence="2">Porin</fullName>
    </submittedName>
</protein>
<organism evidence="2 3">
    <name type="scientific">Uliginosibacterium silvisoli</name>
    <dbReference type="NCBI Taxonomy" id="3114758"/>
    <lineage>
        <taxon>Bacteria</taxon>
        <taxon>Pseudomonadati</taxon>
        <taxon>Pseudomonadota</taxon>
        <taxon>Betaproteobacteria</taxon>
        <taxon>Rhodocyclales</taxon>
        <taxon>Zoogloeaceae</taxon>
        <taxon>Uliginosibacterium</taxon>
    </lineage>
</organism>
<evidence type="ECO:0000313" key="3">
    <source>
        <dbReference type="Proteomes" id="UP001331561"/>
    </source>
</evidence>
<sequence>MNRIQPLNALRPIALAVMLIAASGAAHADERESMEVLKQTTLNLINALVENGVLTREKANELIRTAEEKAARTVALSDPKPDGAATGAVAGAAVAGTLAGAAAPAPVRVQYIPESTKKEIRDQIRKEVLAQAREEHWADPNVIPSWLDRIKLSGDVLARYQFDNFASSNTPPIDYDQATNTTPGVMTRNAPLADNGFSSGNTQNDLNTERLRVRLGIEAKLTDAVRTEVRIATGSTDSRVSTTQPLGSAFNKYSLWLDRGFISYDPIQWVDVKAGRMSNPFVGSDLMWDDNLNFDGITFNVRDKKADGFVPYATFGAFPLQTESAPARPFSRTLFAVQAGAATDVSTKTRARFGLAYYNFHNLEGHVESEDNYLTGVGALTPTYANTEYQAGMRQKGNTLVRINAANDSSATIWGLSSRFKPIHLGFGFDNARTDAMHLIFSGDYVKNLAYDRNEIQGRTGVAPTDGSSSGYQLKFLVGTPAVRRKGEWNASVAFRNLGSDAVPDAFVDGTLGGGGTNLRGYILGFNYGLDLATTFGVRYMNARNIDSPSMVSDAHTFKQNTLQMDLGVGF</sequence>
<dbReference type="RefSeq" id="WP_327599751.1">
    <property type="nucleotide sequence ID" value="NZ_JAYXHS010000002.1"/>
</dbReference>
<name>A0ABU6K4F4_9RHOO</name>
<comment type="caution">
    <text evidence="2">The sequence shown here is derived from an EMBL/GenBank/DDBJ whole genome shotgun (WGS) entry which is preliminary data.</text>
</comment>
<keyword evidence="1" id="KW-0732">Signal</keyword>
<reference evidence="2 3" key="1">
    <citation type="submission" date="2024-01" db="EMBL/GenBank/DDBJ databases">
        <title>Uliginosibacterium soil sp. nov.</title>
        <authorList>
            <person name="Lv Y."/>
        </authorList>
    </citation>
    <scope>NUCLEOTIDE SEQUENCE [LARGE SCALE GENOMIC DNA]</scope>
    <source>
        <strain evidence="2 3">H3</strain>
    </source>
</reference>
<feature type="signal peptide" evidence="1">
    <location>
        <begin position="1"/>
        <end position="28"/>
    </location>
</feature>
<evidence type="ECO:0000256" key="1">
    <source>
        <dbReference type="SAM" id="SignalP"/>
    </source>
</evidence>
<keyword evidence="3" id="KW-1185">Reference proteome</keyword>
<dbReference type="Pfam" id="PF16930">
    <property type="entry name" value="Porin_5"/>
    <property type="match status" value="1"/>
</dbReference>
<accession>A0ABU6K4F4</accession>
<dbReference type="EMBL" id="JAYXHS010000002">
    <property type="protein sequence ID" value="MEC5386792.1"/>
    <property type="molecule type" value="Genomic_DNA"/>
</dbReference>
<dbReference type="Proteomes" id="UP001331561">
    <property type="component" value="Unassembled WGS sequence"/>
</dbReference>
<feature type="chain" id="PRO_5046945151" evidence="1">
    <location>
        <begin position="29"/>
        <end position="571"/>
    </location>
</feature>
<gene>
    <name evidence="2" type="ORF">VVD49_13740</name>
</gene>
<dbReference type="InterPro" id="IPR032638">
    <property type="entry name" value="Porin_5"/>
</dbReference>